<dbReference type="PANTHER" id="PTHR10612">
    <property type="entry name" value="APOLIPOPROTEIN D"/>
    <property type="match status" value="1"/>
</dbReference>
<evidence type="ECO:0000313" key="3">
    <source>
        <dbReference type="EMBL" id="MDP9896824.1"/>
    </source>
</evidence>
<evidence type="ECO:0000313" key="4">
    <source>
        <dbReference type="Proteomes" id="UP001242045"/>
    </source>
</evidence>
<accession>A0AAW8D969</accession>
<dbReference type="AlphaFoldDB" id="A0AAW8D969"/>
<dbReference type="GO" id="GO:0006950">
    <property type="term" value="P:response to stress"/>
    <property type="evidence" value="ECO:0007669"/>
    <property type="project" value="UniProtKB-ARBA"/>
</dbReference>
<dbReference type="InterPro" id="IPR002446">
    <property type="entry name" value="Lipocalin_bac"/>
</dbReference>
<evidence type="ECO:0000259" key="2">
    <source>
        <dbReference type="Pfam" id="PF08212"/>
    </source>
</evidence>
<dbReference type="Pfam" id="PF08212">
    <property type="entry name" value="Lipocalin_2"/>
    <property type="match status" value="1"/>
</dbReference>
<dbReference type="InterPro" id="IPR022272">
    <property type="entry name" value="Lipocalin_CS"/>
</dbReference>
<dbReference type="SUPFAM" id="SSF50814">
    <property type="entry name" value="Lipocalins"/>
    <property type="match status" value="1"/>
</dbReference>
<feature type="region of interest" description="Disordered" evidence="1">
    <location>
        <begin position="1"/>
        <end position="26"/>
    </location>
</feature>
<sequence length="347" mass="39413">MRQFQRVDAQPMRALSSGQRDHQGAPLVGRCRLPSFNCARERARKAKRHRTATRSLAHCCAMLTSYLQQPSWGRLGRLRVHCCRERSARHELRYLLRRDLDRGAGLRIEAGAGRTRDIPHANSGSWHGKSELPNDLIDSLSRMDGMNNPPSIRSAIAIAVHHRVGKVGQRLNRTVGRMAICLCAALSGCAAIPDVPAAREVDIARFMGDWYVIAHIPTFPERHAFNAVESYALREDGRIDTHFRYRDRSFDAPVKTMHPVGTVKPNTSQAVWDMQFVWPFQAEYVIAQVSADYQTTIIARSKRDYVWLMARTPQLTPPEYDAALNKIEALGYDLSKIRKVPQRWPEP</sequence>
<dbReference type="InterPro" id="IPR012674">
    <property type="entry name" value="Calycin"/>
</dbReference>
<dbReference type="PROSITE" id="PS00213">
    <property type="entry name" value="LIPOCALIN"/>
    <property type="match status" value="1"/>
</dbReference>
<proteinExistence type="predicted"/>
<protein>
    <submittedName>
        <fullName evidence="3">Lipocalin</fullName>
    </submittedName>
</protein>
<dbReference type="Gene3D" id="2.40.128.20">
    <property type="match status" value="1"/>
</dbReference>
<dbReference type="PANTHER" id="PTHR10612:SF34">
    <property type="entry name" value="APOLIPOPROTEIN D"/>
    <property type="match status" value="1"/>
</dbReference>
<comment type="caution">
    <text evidence="3">The sequence shown here is derived from an EMBL/GenBank/DDBJ whole genome shotgun (WGS) entry which is preliminary data.</text>
</comment>
<dbReference type="PRINTS" id="PR01171">
    <property type="entry name" value="BCTLIPOCALIN"/>
</dbReference>
<organism evidence="3 4">
    <name type="scientific">Variovorax boronicumulans</name>
    <dbReference type="NCBI Taxonomy" id="436515"/>
    <lineage>
        <taxon>Bacteria</taxon>
        <taxon>Pseudomonadati</taxon>
        <taxon>Pseudomonadota</taxon>
        <taxon>Betaproteobacteria</taxon>
        <taxon>Burkholderiales</taxon>
        <taxon>Comamonadaceae</taxon>
        <taxon>Variovorax</taxon>
    </lineage>
</organism>
<reference evidence="3" key="1">
    <citation type="submission" date="2023-07" db="EMBL/GenBank/DDBJ databases">
        <title>Sorghum-associated microbial communities from plants grown in Nebraska, USA.</title>
        <authorList>
            <person name="Schachtman D."/>
        </authorList>
    </citation>
    <scope>NUCLEOTIDE SEQUENCE</scope>
    <source>
        <strain evidence="3">DS3754</strain>
    </source>
</reference>
<name>A0AAW8D969_9BURK</name>
<dbReference type="EMBL" id="JAUSRD010000021">
    <property type="protein sequence ID" value="MDP9896824.1"/>
    <property type="molecule type" value="Genomic_DNA"/>
</dbReference>
<feature type="domain" description="Lipocalin/cytosolic fatty-acid binding" evidence="2">
    <location>
        <begin position="201"/>
        <end position="342"/>
    </location>
</feature>
<dbReference type="InterPro" id="IPR047202">
    <property type="entry name" value="Lipocalin_Blc-like_dom"/>
</dbReference>
<dbReference type="CDD" id="cd19438">
    <property type="entry name" value="lipocalin_Blc-like"/>
    <property type="match status" value="1"/>
</dbReference>
<dbReference type="InterPro" id="IPR000566">
    <property type="entry name" value="Lipocln_cytosolic_FA-bd_dom"/>
</dbReference>
<dbReference type="Proteomes" id="UP001242045">
    <property type="component" value="Unassembled WGS sequence"/>
</dbReference>
<evidence type="ECO:0000256" key="1">
    <source>
        <dbReference type="SAM" id="MobiDB-lite"/>
    </source>
</evidence>
<gene>
    <name evidence="3" type="ORF">J2W31_005965</name>
</gene>